<comment type="subunit">
    <text evidence="4">Homotetramer.</text>
</comment>
<evidence type="ECO:0000256" key="1">
    <source>
        <dbReference type="ARBA" id="ARBA00000721"/>
    </source>
</evidence>
<dbReference type="SUPFAM" id="SSF53474">
    <property type="entry name" value="alpha/beta-Hydrolases"/>
    <property type="match status" value="1"/>
</dbReference>
<dbReference type="SUPFAM" id="SSF82171">
    <property type="entry name" value="DPP6 N-terminal domain-like"/>
    <property type="match status" value="1"/>
</dbReference>
<dbReference type="AlphaFoldDB" id="A0A1Y1VQA1"/>
<keyword evidence="12" id="KW-1185">Reference proteome</keyword>
<evidence type="ECO:0000256" key="3">
    <source>
        <dbReference type="ARBA" id="ARBA00010040"/>
    </source>
</evidence>
<dbReference type="Pfam" id="PF19283">
    <property type="entry name" value="APEH_N"/>
    <property type="match status" value="1"/>
</dbReference>
<comment type="caution">
    <text evidence="11">The sequence shown here is derived from an EMBL/GenBank/DDBJ whole genome shotgun (WGS) entry which is preliminary data.</text>
</comment>
<dbReference type="PANTHER" id="PTHR42776">
    <property type="entry name" value="SERINE PEPTIDASE S9 FAMILY MEMBER"/>
    <property type="match status" value="1"/>
</dbReference>
<evidence type="ECO:0000256" key="4">
    <source>
        <dbReference type="ARBA" id="ARBA00011881"/>
    </source>
</evidence>
<evidence type="ECO:0000256" key="6">
    <source>
        <dbReference type="ARBA" id="ARBA00022490"/>
    </source>
</evidence>
<keyword evidence="7" id="KW-0378">Hydrolase</keyword>
<evidence type="ECO:0000313" key="11">
    <source>
        <dbReference type="EMBL" id="ORX62515.1"/>
    </source>
</evidence>
<accession>A0A1Y1VQA1</accession>
<dbReference type="GO" id="GO:0004252">
    <property type="term" value="F:serine-type endopeptidase activity"/>
    <property type="evidence" value="ECO:0007669"/>
    <property type="project" value="TreeGrafter"/>
</dbReference>
<dbReference type="InterPro" id="IPR001375">
    <property type="entry name" value="Peptidase_S9_cat"/>
</dbReference>
<proteinExistence type="inferred from homology"/>
<protein>
    <recommendedName>
        <fullName evidence="5">acylaminoacyl-peptidase</fullName>
        <ecNumber evidence="5">3.4.19.1</ecNumber>
    </recommendedName>
    <alternativeName>
        <fullName evidence="8">Dipeptidyl-peptidase V</fullName>
    </alternativeName>
</protein>
<dbReference type="OrthoDB" id="43744at2759"/>
<dbReference type="Proteomes" id="UP000193944">
    <property type="component" value="Unassembled WGS sequence"/>
</dbReference>
<dbReference type="PANTHER" id="PTHR42776:SF4">
    <property type="entry name" value="ACYLAMINO-ACID-RELEASING ENZYME"/>
    <property type="match status" value="1"/>
</dbReference>
<reference evidence="11 12" key="2">
    <citation type="submission" date="2016-08" db="EMBL/GenBank/DDBJ databases">
        <title>Pervasive Adenine N6-methylation of Active Genes in Fungi.</title>
        <authorList>
            <consortium name="DOE Joint Genome Institute"/>
            <person name="Mondo S.J."/>
            <person name="Dannebaum R.O."/>
            <person name="Kuo R.C."/>
            <person name="Labutti K."/>
            <person name="Haridas S."/>
            <person name="Kuo A."/>
            <person name="Salamov A."/>
            <person name="Ahrendt S.R."/>
            <person name="Lipzen A."/>
            <person name="Sullivan W."/>
            <person name="Andreopoulos W.B."/>
            <person name="Clum A."/>
            <person name="Lindquist E."/>
            <person name="Daum C."/>
            <person name="Ramamoorthy G.K."/>
            <person name="Gryganskyi A."/>
            <person name="Culley D."/>
            <person name="Magnuson J.K."/>
            <person name="James T.Y."/>
            <person name="O'Malley M.A."/>
            <person name="Stajich J.E."/>
            <person name="Spatafora J.W."/>
            <person name="Visel A."/>
            <person name="Grigoriev I.V."/>
        </authorList>
    </citation>
    <scope>NUCLEOTIDE SEQUENCE [LARGE SCALE GENOMIC DNA]</scope>
    <source>
        <strain evidence="11 12">S4</strain>
    </source>
</reference>
<evidence type="ECO:0000259" key="9">
    <source>
        <dbReference type="Pfam" id="PF00326"/>
    </source>
</evidence>
<feature type="domain" description="Acylamino-acid-releasing enzyme N-terminal" evidence="10">
    <location>
        <begin position="108"/>
        <end position="470"/>
    </location>
</feature>
<dbReference type="GO" id="GO:0006508">
    <property type="term" value="P:proteolysis"/>
    <property type="evidence" value="ECO:0007669"/>
    <property type="project" value="InterPro"/>
</dbReference>
<sequence>MKNFIGKDELETITTLTSIPKVVSANLTTRNKSITYGNGNGNTTSLEVVDINYITTIKDQVKNKVRSYKKSISGIIDINNNENENKLGHSPNFLPISSLFTQELNETIVKSCPSPSGEKLIVLLCIGQGDKKEYIIELYNKDLLVDSYNVTKAHGNYYTDEHFWSLSWSKDETKIAYIVEEKKNEEDTKGYKTYLYEEDWGEKNDKRKKPQIALLDLITKEIKIIKTDNSVGHVSITNDDKLVFVQFNDKLKYGMIYCSNRYSTACQCDLNGENMEYIIHSTLQYEKVPTIKNFNDSWTPIDNVRGLRYDSNSHSLYFLSNVVTNYPHDSCSRLFKYDLNNKVCTLIVDYVEEISDAYSDSVLKGFPGLFTHQLPLNCSQHYQMANNQQKETFIFLHTNWKVRQTILAIKESTGTIVDLIDDKLKTDWEILAVYQNYILATSCSPSQPPYLLLGKIKITDTISIQWNQISTTEYSKDANAILKNIKVMDKTIKNTEAGTEFDIIIIYPEKLPSELQKSPLVIHPHGGPHSVSTFEYVNILAGLVSYGYTVVRINYTGSVGYGQKKVLQLVEKIGELDISDVYTAGEEMKKLKKFDNGIEIDTNKIFYYGGSHGGFIGSHMISKYPDYFKA</sequence>
<dbReference type="STRING" id="1754192.A0A1Y1VQA1"/>
<comment type="catalytic activity">
    <reaction evidence="1">
        <text>Cleavage of an N-acetyl or N-formyl amino acid from the N-terminus of a polypeptide.</text>
        <dbReference type="EC" id="3.4.19.1"/>
    </reaction>
</comment>
<reference evidence="11 12" key="1">
    <citation type="submission" date="2016-08" db="EMBL/GenBank/DDBJ databases">
        <title>A Parts List for Fungal Cellulosomes Revealed by Comparative Genomics.</title>
        <authorList>
            <consortium name="DOE Joint Genome Institute"/>
            <person name="Haitjema C.H."/>
            <person name="Gilmore S.P."/>
            <person name="Henske J.K."/>
            <person name="Solomon K.V."/>
            <person name="De Groot R."/>
            <person name="Kuo A."/>
            <person name="Mondo S.J."/>
            <person name="Salamov A.A."/>
            <person name="Labutti K."/>
            <person name="Zhao Z."/>
            <person name="Chiniquy J."/>
            <person name="Barry K."/>
            <person name="Brewer H.M."/>
            <person name="Purvine S.O."/>
            <person name="Wright A.T."/>
            <person name="Boxma B."/>
            <person name="Van Alen T."/>
            <person name="Hackstein J.H."/>
            <person name="Baker S.E."/>
            <person name="Grigoriev I.V."/>
            <person name="O'Malley M.A."/>
        </authorList>
    </citation>
    <scope>NUCLEOTIDE SEQUENCE [LARGE SCALE GENOMIC DNA]</scope>
    <source>
        <strain evidence="11 12">S4</strain>
    </source>
</reference>
<evidence type="ECO:0000256" key="8">
    <source>
        <dbReference type="ARBA" id="ARBA00032829"/>
    </source>
</evidence>
<dbReference type="InterPro" id="IPR045550">
    <property type="entry name" value="AARE_N"/>
</dbReference>
<dbReference type="Gene3D" id="3.40.50.1820">
    <property type="entry name" value="alpha/beta hydrolase"/>
    <property type="match status" value="1"/>
</dbReference>
<dbReference type="InterPro" id="IPR029058">
    <property type="entry name" value="AB_hydrolase_fold"/>
</dbReference>
<dbReference type="GO" id="GO:0008242">
    <property type="term" value="F:omega peptidase activity"/>
    <property type="evidence" value="ECO:0007669"/>
    <property type="project" value="UniProtKB-EC"/>
</dbReference>
<gene>
    <name evidence="11" type="ORF">BCR32DRAFT_287951</name>
</gene>
<dbReference type="EMBL" id="MCFG01000674">
    <property type="protein sequence ID" value="ORX62515.1"/>
    <property type="molecule type" value="Genomic_DNA"/>
</dbReference>
<comment type="subcellular location">
    <subcellularLocation>
        <location evidence="2">Cytoplasm</location>
    </subcellularLocation>
</comment>
<organism evidence="11 12">
    <name type="scientific">Anaeromyces robustus</name>
    <dbReference type="NCBI Taxonomy" id="1754192"/>
    <lineage>
        <taxon>Eukaryota</taxon>
        <taxon>Fungi</taxon>
        <taxon>Fungi incertae sedis</taxon>
        <taxon>Chytridiomycota</taxon>
        <taxon>Chytridiomycota incertae sedis</taxon>
        <taxon>Neocallimastigomycetes</taxon>
        <taxon>Neocallimastigales</taxon>
        <taxon>Neocallimastigaceae</taxon>
        <taxon>Anaeromyces</taxon>
    </lineage>
</organism>
<evidence type="ECO:0000256" key="2">
    <source>
        <dbReference type="ARBA" id="ARBA00004496"/>
    </source>
</evidence>
<dbReference type="EC" id="3.4.19.1" evidence="5"/>
<keyword evidence="6" id="KW-0963">Cytoplasm</keyword>
<name>A0A1Y1VQA1_9FUNG</name>
<dbReference type="Pfam" id="PF00326">
    <property type="entry name" value="Peptidase_S9"/>
    <property type="match status" value="1"/>
</dbReference>
<comment type="similarity">
    <text evidence="3">Belongs to the peptidase S9C family.</text>
</comment>
<evidence type="ECO:0000256" key="7">
    <source>
        <dbReference type="ARBA" id="ARBA00022801"/>
    </source>
</evidence>
<dbReference type="GO" id="GO:0005737">
    <property type="term" value="C:cytoplasm"/>
    <property type="evidence" value="ECO:0007669"/>
    <property type="project" value="UniProtKB-SubCell"/>
</dbReference>
<evidence type="ECO:0000256" key="5">
    <source>
        <dbReference type="ARBA" id="ARBA00012917"/>
    </source>
</evidence>
<evidence type="ECO:0000259" key="10">
    <source>
        <dbReference type="Pfam" id="PF19283"/>
    </source>
</evidence>
<evidence type="ECO:0000313" key="12">
    <source>
        <dbReference type="Proteomes" id="UP000193944"/>
    </source>
</evidence>
<feature type="domain" description="Peptidase S9 prolyl oligopeptidase catalytic" evidence="9">
    <location>
        <begin position="543"/>
        <end position="630"/>
    </location>
</feature>